<name>A0A6A6IKW0_9PLEO</name>
<feature type="compositionally biased region" description="Basic and acidic residues" evidence="2">
    <location>
        <begin position="682"/>
        <end position="694"/>
    </location>
</feature>
<dbReference type="Proteomes" id="UP000800094">
    <property type="component" value="Unassembled WGS sequence"/>
</dbReference>
<feature type="compositionally biased region" description="Basic residues" evidence="2">
    <location>
        <begin position="145"/>
        <end position="164"/>
    </location>
</feature>
<feature type="compositionally biased region" description="Basic and acidic residues" evidence="2">
    <location>
        <begin position="329"/>
        <end position="342"/>
    </location>
</feature>
<dbReference type="EMBL" id="ML987193">
    <property type="protein sequence ID" value="KAF2250849.1"/>
    <property type="molecule type" value="Genomic_DNA"/>
</dbReference>
<accession>A0A6A6IKW0</accession>
<organism evidence="3 4">
    <name type="scientific">Trematosphaeria pertusa</name>
    <dbReference type="NCBI Taxonomy" id="390896"/>
    <lineage>
        <taxon>Eukaryota</taxon>
        <taxon>Fungi</taxon>
        <taxon>Dikarya</taxon>
        <taxon>Ascomycota</taxon>
        <taxon>Pezizomycotina</taxon>
        <taxon>Dothideomycetes</taxon>
        <taxon>Pleosporomycetidae</taxon>
        <taxon>Pleosporales</taxon>
        <taxon>Massarineae</taxon>
        <taxon>Trematosphaeriaceae</taxon>
        <taxon>Trematosphaeria</taxon>
    </lineage>
</organism>
<keyword evidence="1" id="KW-0175">Coiled coil</keyword>
<feature type="compositionally biased region" description="Polar residues" evidence="2">
    <location>
        <begin position="1"/>
        <end position="11"/>
    </location>
</feature>
<sequence length="743" mass="82964">MSGEGTLQRSSWKAEAIRRGDLKISGPIPITEDMPLNEDEEREYAEKHRTESSPQPQDAVPPQPQYPPDPPPAPPSVHDETEQQPNHVEAEPQIHEDLHELRHKKSSSGVRETSEMQHRSSVEPAPYSSPSPFPSIPESSSKTSPNKKKRKSGLRNVFRKMFGRRSREEHHEEEGDATHKGHGHTVSDPGLLRQSSDRSRRPNNHGPRISDLPVQEPQPINPLGQHLPFPMNVNAPQEASPPHEYLRFEIPSPDLGRRRATLPTILANPETQSLDGRRKLLPTWEEQRDGESIPSPQIGIALSSPPHAGQFEHSLQSKRRSRSAGALRDLAKARPSVERRRSAEIRHWRSSYASASVYSTNTPRPQTARTVETVQTADTRDTHDTMAKPPESIASPSTFDDAPTVAQHDQDISQIPIEAFNFSNSDPRPVAQHDQDISQIQLPVEAFNFGNLRSGFSDDEDSEEPALPPRSENRLSIEDRVRHLEDNMRTLETSVRRISGRSNRQTIILENAPKGRRSRNRSSSATSDRQSLHHSSSKSSNHTLHGHHEADAPSSPTLAPLSAVKEFPSSTDRPETIISLENRPSTAQRSDLVSQFNAIQEALKHERTARKTLESQVSTLQRELSDLHALVTKIMCATSPSYPTPSPDAIIASNEERMSTPRASTTQRGPKEMSLFPSPFSRRSETDSEGRGRGDWSVSSSREDVTSPEDWATPKEESGFGSGFFGPQRTRSRDALKQEDEIF</sequence>
<feature type="region of interest" description="Disordered" evidence="2">
    <location>
        <begin position="655"/>
        <end position="743"/>
    </location>
</feature>
<feature type="compositionally biased region" description="Basic and acidic residues" evidence="2">
    <location>
        <begin position="165"/>
        <end position="179"/>
    </location>
</feature>
<evidence type="ECO:0000256" key="1">
    <source>
        <dbReference type="SAM" id="Coils"/>
    </source>
</evidence>
<feature type="region of interest" description="Disordered" evidence="2">
    <location>
        <begin position="357"/>
        <end position="403"/>
    </location>
</feature>
<dbReference type="GeneID" id="54586406"/>
<proteinExistence type="predicted"/>
<feature type="coiled-coil region" evidence="1">
    <location>
        <begin position="603"/>
        <end position="630"/>
    </location>
</feature>
<dbReference type="AlphaFoldDB" id="A0A6A6IKW0"/>
<feature type="compositionally biased region" description="Polar residues" evidence="2">
    <location>
        <begin position="357"/>
        <end position="377"/>
    </location>
</feature>
<feature type="region of interest" description="Disordered" evidence="2">
    <location>
        <begin position="306"/>
        <end position="342"/>
    </location>
</feature>
<gene>
    <name evidence="3" type="ORF">BU26DRAFT_562815</name>
</gene>
<dbReference type="OrthoDB" id="5428925at2759"/>
<feature type="region of interest" description="Disordered" evidence="2">
    <location>
        <begin position="451"/>
        <end position="478"/>
    </location>
</feature>
<dbReference type="RefSeq" id="XP_033685853.1">
    <property type="nucleotide sequence ID" value="XM_033833076.1"/>
</dbReference>
<feature type="region of interest" description="Disordered" evidence="2">
    <location>
        <begin position="1"/>
        <end position="241"/>
    </location>
</feature>
<feature type="region of interest" description="Disordered" evidence="2">
    <location>
        <begin position="493"/>
        <end position="560"/>
    </location>
</feature>
<feature type="compositionally biased region" description="Basic and acidic residues" evidence="2">
    <location>
        <begin position="731"/>
        <end position="743"/>
    </location>
</feature>
<evidence type="ECO:0000256" key="2">
    <source>
        <dbReference type="SAM" id="MobiDB-lite"/>
    </source>
</evidence>
<feature type="compositionally biased region" description="Pro residues" evidence="2">
    <location>
        <begin position="59"/>
        <end position="75"/>
    </location>
</feature>
<feature type="compositionally biased region" description="Basic and acidic residues" evidence="2">
    <location>
        <begin position="112"/>
        <end position="121"/>
    </location>
</feature>
<feature type="compositionally biased region" description="Basic and acidic residues" evidence="2">
    <location>
        <begin position="88"/>
        <end position="100"/>
    </location>
</feature>
<reference evidence="3" key="1">
    <citation type="journal article" date="2020" name="Stud. Mycol.">
        <title>101 Dothideomycetes genomes: a test case for predicting lifestyles and emergence of pathogens.</title>
        <authorList>
            <person name="Haridas S."/>
            <person name="Albert R."/>
            <person name="Binder M."/>
            <person name="Bloem J."/>
            <person name="Labutti K."/>
            <person name="Salamov A."/>
            <person name="Andreopoulos B."/>
            <person name="Baker S."/>
            <person name="Barry K."/>
            <person name="Bills G."/>
            <person name="Bluhm B."/>
            <person name="Cannon C."/>
            <person name="Castanera R."/>
            <person name="Culley D."/>
            <person name="Daum C."/>
            <person name="Ezra D."/>
            <person name="Gonzalez J."/>
            <person name="Henrissat B."/>
            <person name="Kuo A."/>
            <person name="Liang C."/>
            <person name="Lipzen A."/>
            <person name="Lutzoni F."/>
            <person name="Magnuson J."/>
            <person name="Mondo S."/>
            <person name="Nolan M."/>
            <person name="Ohm R."/>
            <person name="Pangilinan J."/>
            <person name="Park H.-J."/>
            <person name="Ramirez L."/>
            <person name="Alfaro M."/>
            <person name="Sun H."/>
            <person name="Tritt A."/>
            <person name="Yoshinaga Y."/>
            <person name="Zwiers L.-H."/>
            <person name="Turgeon B."/>
            <person name="Goodwin S."/>
            <person name="Spatafora J."/>
            <person name="Crous P."/>
            <person name="Grigoriev I."/>
        </authorList>
    </citation>
    <scope>NUCLEOTIDE SEQUENCE</scope>
    <source>
        <strain evidence="3">CBS 122368</strain>
    </source>
</reference>
<evidence type="ECO:0000313" key="4">
    <source>
        <dbReference type="Proteomes" id="UP000800094"/>
    </source>
</evidence>
<evidence type="ECO:0000313" key="3">
    <source>
        <dbReference type="EMBL" id="KAF2250849.1"/>
    </source>
</evidence>
<feature type="compositionally biased region" description="Low complexity" evidence="2">
    <location>
        <begin position="521"/>
        <end position="543"/>
    </location>
</feature>
<protein>
    <submittedName>
        <fullName evidence="3">Uncharacterized protein</fullName>
    </submittedName>
</protein>
<keyword evidence="4" id="KW-1185">Reference proteome</keyword>